<dbReference type="GO" id="GO:0008999">
    <property type="term" value="F:protein-N-terminal-alanine acetyltransferase activity"/>
    <property type="evidence" value="ECO:0007669"/>
    <property type="project" value="TreeGrafter"/>
</dbReference>
<dbReference type="InterPro" id="IPR016181">
    <property type="entry name" value="Acyl_CoA_acyltransferase"/>
</dbReference>
<dbReference type="EMBL" id="CAKC01000093">
    <property type="protein sequence ID" value="CCI87800.1"/>
    <property type="molecule type" value="Genomic_DNA"/>
</dbReference>
<dbReference type="RefSeq" id="WP_008474134.1">
    <property type="nucleotide sequence ID" value="NZ_AYZO01000002.1"/>
</dbReference>
<keyword evidence="2" id="KW-0689">Ribosomal protein</keyword>
<dbReference type="Gene3D" id="3.40.630.30">
    <property type="match status" value="1"/>
</dbReference>
<name>I7K225_9LACO</name>
<dbReference type="EMBL" id="AYZO01000002">
    <property type="protein sequence ID" value="KRN14603.1"/>
    <property type="molecule type" value="Genomic_DNA"/>
</dbReference>
<feature type="domain" description="N-acetyltransferase" evidence="1">
    <location>
        <begin position="11"/>
        <end position="174"/>
    </location>
</feature>
<dbReference type="GO" id="GO:0005840">
    <property type="term" value="C:ribosome"/>
    <property type="evidence" value="ECO:0007669"/>
    <property type="project" value="UniProtKB-KW"/>
</dbReference>
<dbReference type="InterPro" id="IPR051908">
    <property type="entry name" value="Ribosomal_N-acetyltransferase"/>
</dbReference>
<evidence type="ECO:0000313" key="5">
    <source>
        <dbReference type="Proteomes" id="UP000051521"/>
    </source>
</evidence>
<keyword evidence="2" id="KW-0808">Transferase</keyword>
<evidence type="ECO:0000313" key="2">
    <source>
        <dbReference type="EMBL" id="CCI87800.1"/>
    </source>
</evidence>
<reference evidence="2 4" key="1">
    <citation type="submission" date="2012-06" db="EMBL/GenBank/DDBJ databases">
        <title>Draft genome sequence of Lactobacillus gigeriorum CRBIP 24.85T, isolated from chicken crop.</title>
        <authorList>
            <person name="Cousin S."/>
            <person name="Ma L."/>
            <person name="Creno S."/>
            <person name="Clermont D."/>
            <person name="Loux V."/>
            <person name="Bizet C."/>
            <person name="Bouchier C."/>
        </authorList>
    </citation>
    <scope>NUCLEOTIDE SEQUENCE [LARGE SCALE GENOMIC DNA]</scope>
    <source>
        <strain evidence="4">CRBIP 24.85T</strain>
        <strain evidence="2">Type strain: CRBIP 24.85</strain>
    </source>
</reference>
<evidence type="ECO:0000313" key="4">
    <source>
        <dbReference type="Proteomes" id="UP000009326"/>
    </source>
</evidence>
<comment type="caution">
    <text evidence="2">The sequence shown here is derived from an EMBL/GenBank/DDBJ whole genome shotgun (WGS) entry which is preliminary data.</text>
</comment>
<dbReference type="STRING" id="1423751.FC38_GL000687"/>
<keyword evidence="5" id="KW-1185">Reference proteome</keyword>
<dbReference type="Proteomes" id="UP000051521">
    <property type="component" value="Unassembled WGS sequence"/>
</dbReference>
<dbReference type="PANTHER" id="PTHR43441">
    <property type="entry name" value="RIBOSOMAL-PROTEIN-SERINE ACETYLTRANSFERASE"/>
    <property type="match status" value="1"/>
</dbReference>
<dbReference type="SUPFAM" id="SSF55729">
    <property type="entry name" value="Acyl-CoA N-acyltransferases (Nat)"/>
    <property type="match status" value="1"/>
</dbReference>
<dbReference type="Pfam" id="PF13302">
    <property type="entry name" value="Acetyltransf_3"/>
    <property type="match status" value="1"/>
</dbReference>
<dbReference type="PROSITE" id="PS51186">
    <property type="entry name" value="GNAT"/>
    <property type="match status" value="1"/>
</dbReference>
<dbReference type="PANTHER" id="PTHR43441:SF11">
    <property type="entry name" value="RIBOSOMAL-PROTEIN-SERINE ACETYLTRANSFERASE"/>
    <property type="match status" value="1"/>
</dbReference>
<accession>I7K225</accession>
<dbReference type="AlphaFoldDB" id="I7K225"/>
<sequence>MKIGIPCENGLFLALENPLIDAEKLYELIDENRSFLSQWLPWAENETLADLKQFMAYGANEFAKGKAANFLIYDHDELVGKISLKDMIFQQKAEIGYFLKQSATGKGIMTRAVRVITTLAFQEYQVQRLVIKAAPRNLPSNKVAQRTGFTFEGTLRSVEKSNDGSFLDMNIYSLLKSEWQGKL</sequence>
<organism evidence="2 4">
    <name type="scientific">Lactobacillus gigeriorum DSM 23908 = CRBIP 24.85</name>
    <dbReference type="NCBI Taxonomy" id="1423751"/>
    <lineage>
        <taxon>Bacteria</taxon>
        <taxon>Bacillati</taxon>
        <taxon>Bacillota</taxon>
        <taxon>Bacilli</taxon>
        <taxon>Lactobacillales</taxon>
        <taxon>Lactobacillaceae</taxon>
        <taxon>Lactobacillus</taxon>
    </lineage>
</organism>
<dbReference type="OrthoDB" id="9784707at2"/>
<gene>
    <name evidence="2" type="ORF">BN52_00525</name>
    <name evidence="3" type="ORF">FC38_GL000687</name>
</gene>
<reference evidence="3 5" key="2">
    <citation type="journal article" date="2015" name="Genome Announc.">
        <title>Expanding the biotechnology potential of lactobacilli through comparative genomics of 213 strains and associated genera.</title>
        <authorList>
            <person name="Sun Z."/>
            <person name="Harris H.M."/>
            <person name="McCann A."/>
            <person name="Guo C."/>
            <person name="Argimon S."/>
            <person name="Zhang W."/>
            <person name="Yang X."/>
            <person name="Jeffery I.B."/>
            <person name="Cooney J.C."/>
            <person name="Kagawa T.F."/>
            <person name="Liu W."/>
            <person name="Song Y."/>
            <person name="Salvetti E."/>
            <person name="Wrobel A."/>
            <person name="Rasinkangas P."/>
            <person name="Parkhill J."/>
            <person name="Rea M.C."/>
            <person name="O'Sullivan O."/>
            <person name="Ritari J."/>
            <person name="Douillard F.P."/>
            <person name="Paul Ross R."/>
            <person name="Yang R."/>
            <person name="Briner A.E."/>
            <person name="Felis G.E."/>
            <person name="de Vos W.M."/>
            <person name="Barrangou R."/>
            <person name="Klaenhammer T.R."/>
            <person name="Caufield P.W."/>
            <person name="Cui Y."/>
            <person name="Zhang H."/>
            <person name="O'Toole P.W."/>
        </authorList>
    </citation>
    <scope>NUCLEOTIDE SEQUENCE [LARGE SCALE GENOMIC DNA]</scope>
    <source>
        <strain evidence="3 5">DSM 23908</strain>
    </source>
</reference>
<evidence type="ECO:0000313" key="3">
    <source>
        <dbReference type="EMBL" id="KRN14603.1"/>
    </source>
</evidence>
<dbReference type="InterPro" id="IPR000182">
    <property type="entry name" value="GNAT_dom"/>
</dbReference>
<evidence type="ECO:0000259" key="1">
    <source>
        <dbReference type="PROSITE" id="PS51186"/>
    </source>
</evidence>
<proteinExistence type="predicted"/>
<protein>
    <submittedName>
        <fullName evidence="2">Acetyltransferase, including N-acetylase of ribosomal protein</fullName>
    </submittedName>
</protein>
<keyword evidence="2" id="KW-0687">Ribonucleoprotein</keyword>
<dbReference type="Proteomes" id="UP000009326">
    <property type="component" value="Unassembled WGS sequence"/>
</dbReference>
<dbReference type="GO" id="GO:0005737">
    <property type="term" value="C:cytoplasm"/>
    <property type="evidence" value="ECO:0007669"/>
    <property type="project" value="TreeGrafter"/>
</dbReference>
<dbReference type="PATRIC" id="fig|1423751.3.peg.711"/>
<dbReference type="GO" id="GO:1990189">
    <property type="term" value="F:protein N-terminal-serine acetyltransferase activity"/>
    <property type="evidence" value="ECO:0007669"/>
    <property type="project" value="TreeGrafter"/>
</dbReference>